<proteinExistence type="predicted"/>
<sequence>YHKQQCIYQGEHEKLPNNSNGGDNNCCTEIKKHSTTAEDFLKSLKHCKNNQNSENKENELNFSKPLQTFSRSTYCKTCPPNKVNCNSAGRAKNGCTPVNGNGNKWQSVFNEMSGNSGNSTTIDVHIIDRIRKQNWTCKFNKDKNMDVCKLDKFDQEIDLNEYTTFKVFLQYWIQDFIEGYYILKKKKKIDLCTQKEGKTCEEDSKNDCACVKKWVEQKSTQWGKIQERFNEQYNYSDPEVRSSVRGFLVDLIRQIAVTIDKGHHTHLEKLVKSLKCNCTDNSEKEGDKDANKKDIVQCLIDKLQKEIKTCPGKPSGNETETECQKPPLVEDDDEPFEEENPVTQPNICPKVETTEEEKTDDKCGEIEEKKDEKKEQPEQTAKEDVGPAPGPEDDTEEKAPVPRTPALPNPPPQLLDNPHVLTALVTSTLAWSVGIGFA</sequence>
<feature type="non-terminal residue" evidence="5">
    <location>
        <position position="438"/>
    </location>
</feature>
<accession>A0A024WTC1</accession>
<dbReference type="InterPro" id="IPR054595">
    <property type="entry name" value="DBL_C"/>
</dbReference>
<feature type="domain" description="Duffy-binding-like" evidence="4">
    <location>
        <begin position="1"/>
        <end position="72"/>
    </location>
</feature>
<dbReference type="InterPro" id="IPR004258">
    <property type="entry name" value="DBL"/>
</dbReference>
<evidence type="ECO:0000259" key="3">
    <source>
        <dbReference type="Pfam" id="PF18562"/>
    </source>
</evidence>
<evidence type="ECO:0000313" key="6">
    <source>
        <dbReference type="Proteomes" id="UP000030699"/>
    </source>
</evidence>
<feature type="region of interest" description="Disordered" evidence="1">
    <location>
        <begin position="309"/>
        <end position="417"/>
    </location>
</feature>
<reference evidence="5 6" key="2">
    <citation type="submission" date="2013-02" db="EMBL/GenBank/DDBJ databases">
        <title>The Genome Sequence of Plasmodium falciparum MaliPS096_E11.</title>
        <authorList>
            <consortium name="The Broad Institute Genome Sequencing Platform"/>
            <consortium name="The Broad Institute Genome Sequencing Center for Infectious Disease"/>
            <person name="Neafsey D."/>
            <person name="Cheeseman I."/>
            <person name="Volkman S."/>
            <person name="Adams J."/>
            <person name="Walker B."/>
            <person name="Young S.K."/>
            <person name="Zeng Q."/>
            <person name="Gargeya S."/>
            <person name="Fitzgerald M."/>
            <person name="Haas B."/>
            <person name="Abouelleil A."/>
            <person name="Alvarado L."/>
            <person name="Arachchi H.M."/>
            <person name="Berlin A.M."/>
            <person name="Chapman S.B."/>
            <person name="Dewar J."/>
            <person name="Goldberg J."/>
            <person name="Griggs A."/>
            <person name="Gujja S."/>
            <person name="Hansen M."/>
            <person name="Howarth C."/>
            <person name="Imamovic A."/>
            <person name="Larimer J."/>
            <person name="McCowan C."/>
            <person name="Murphy C."/>
            <person name="Neiman D."/>
            <person name="Pearson M."/>
            <person name="Priest M."/>
            <person name="Roberts A."/>
            <person name="Saif S."/>
            <person name="Shea T."/>
            <person name="Sisk P."/>
            <person name="Sykes S."/>
            <person name="Wortman J."/>
            <person name="Nusbaum C."/>
            <person name="Birren B."/>
        </authorList>
    </citation>
    <scope>NUCLEOTIDE SEQUENCE [LARGE SCALE GENOMIC DNA]</scope>
    <source>
        <strain evidence="5 6">MaliPS096_E11</strain>
    </source>
</reference>
<evidence type="ECO:0000313" key="5">
    <source>
        <dbReference type="EMBL" id="ETW50233.1"/>
    </source>
</evidence>
<organism evidence="5 6">
    <name type="scientific">Plasmodium falciparum MaliPS096_E11</name>
    <dbReference type="NCBI Taxonomy" id="1036727"/>
    <lineage>
        <taxon>Eukaryota</taxon>
        <taxon>Sar</taxon>
        <taxon>Alveolata</taxon>
        <taxon>Apicomplexa</taxon>
        <taxon>Aconoidasida</taxon>
        <taxon>Haemosporida</taxon>
        <taxon>Plasmodiidae</taxon>
        <taxon>Plasmodium</taxon>
        <taxon>Plasmodium (Laverania)</taxon>
    </lineage>
</organism>
<feature type="compositionally biased region" description="Pro residues" evidence="1">
    <location>
        <begin position="402"/>
        <end position="413"/>
    </location>
</feature>
<feature type="domain" description="Duffy-binding-like" evidence="2">
    <location>
        <begin position="168"/>
        <end position="316"/>
    </location>
</feature>
<evidence type="ECO:0000259" key="4">
    <source>
        <dbReference type="Pfam" id="PF22672"/>
    </source>
</evidence>
<dbReference type="Gene3D" id="1.20.58.1930">
    <property type="match status" value="1"/>
</dbReference>
<dbReference type="SUPFAM" id="SSF140924">
    <property type="entry name" value="Duffy binding domain-like"/>
    <property type="match status" value="1"/>
</dbReference>
<feature type="non-terminal residue" evidence="5">
    <location>
        <position position="1"/>
    </location>
</feature>
<dbReference type="Pfam" id="PF03011">
    <property type="entry name" value="PFEMP"/>
    <property type="match status" value="1"/>
</dbReference>
<evidence type="ECO:0000259" key="2">
    <source>
        <dbReference type="Pfam" id="PF03011"/>
    </source>
</evidence>
<feature type="compositionally biased region" description="Basic and acidic residues" evidence="1">
    <location>
        <begin position="359"/>
        <end position="385"/>
    </location>
</feature>
<dbReference type="EMBL" id="KI925526">
    <property type="protein sequence ID" value="ETW50233.1"/>
    <property type="molecule type" value="Genomic_DNA"/>
</dbReference>
<gene>
    <name evidence="5" type="ORF">PFMALIP_01732</name>
</gene>
<reference evidence="5 6" key="1">
    <citation type="submission" date="2013-02" db="EMBL/GenBank/DDBJ databases">
        <title>The Genome Annotation of Plasmodium falciparum MaliPS096_E11.</title>
        <authorList>
            <consortium name="The Broad Institute Genome Sequencing Platform"/>
            <consortium name="The Broad Institute Genome Sequencing Center for Infectious Disease"/>
            <person name="Neafsey D."/>
            <person name="Hoffman S."/>
            <person name="Volkman S."/>
            <person name="Rosenthal P."/>
            <person name="Walker B."/>
            <person name="Young S.K."/>
            <person name="Zeng Q."/>
            <person name="Gargeya S."/>
            <person name="Fitzgerald M."/>
            <person name="Haas B."/>
            <person name="Abouelleil A."/>
            <person name="Allen A.W."/>
            <person name="Alvarado L."/>
            <person name="Arachchi H.M."/>
            <person name="Berlin A.M."/>
            <person name="Chapman S.B."/>
            <person name="Gainer-Dewar J."/>
            <person name="Goldberg J."/>
            <person name="Griggs A."/>
            <person name="Gujja S."/>
            <person name="Hansen M."/>
            <person name="Howarth C."/>
            <person name="Imamovic A."/>
            <person name="Ireland A."/>
            <person name="Larimer J."/>
            <person name="McCowan C."/>
            <person name="Murphy C."/>
            <person name="Pearson M."/>
            <person name="Poon T.W."/>
            <person name="Priest M."/>
            <person name="Roberts A."/>
            <person name="Saif S."/>
            <person name="Shea T."/>
            <person name="Sisk P."/>
            <person name="Sykes S."/>
            <person name="Wortman J."/>
            <person name="Nusbaum C."/>
            <person name="Birren B."/>
        </authorList>
    </citation>
    <scope>NUCLEOTIDE SEQUENCE [LARGE SCALE GENOMIC DNA]</scope>
    <source>
        <strain evidence="5 6">MaliPS096_E11</strain>
    </source>
</reference>
<name>A0A024WTC1_PLAFA</name>
<evidence type="ECO:0000256" key="1">
    <source>
        <dbReference type="SAM" id="MobiDB-lite"/>
    </source>
</evidence>
<evidence type="ECO:0008006" key="7">
    <source>
        <dbReference type="Google" id="ProtNLM"/>
    </source>
</evidence>
<dbReference type="Pfam" id="PF22672">
    <property type="entry name" value="DBL_C"/>
    <property type="match status" value="1"/>
</dbReference>
<dbReference type="Proteomes" id="UP000030699">
    <property type="component" value="Unassembled WGS sequence"/>
</dbReference>
<protein>
    <recommendedName>
        <fullName evidence="7">Duffy-binding-like domain-containing protein</fullName>
    </recommendedName>
</protein>
<feature type="compositionally biased region" description="Acidic residues" evidence="1">
    <location>
        <begin position="329"/>
        <end position="340"/>
    </location>
</feature>
<dbReference type="InterPro" id="IPR041480">
    <property type="entry name" value="CIDR1_gamma"/>
</dbReference>
<feature type="domain" description="Cysteine-rich interdomain region 1 gamma" evidence="3">
    <location>
        <begin position="122"/>
        <end position="152"/>
    </location>
</feature>
<dbReference type="Pfam" id="PF18562">
    <property type="entry name" value="CIDR1_gamma"/>
    <property type="match status" value="1"/>
</dbReference>
<dbReference type="AlphaFoldDB" id="A0A024WTC1"/>